<evidence type="ECO:0000256" key="1">
    <source>
        <dbReference type="ARBA" id="ARBA00005232"/>
    </source>
</evidence>
<dbReference type="EC" id="2.3.1.6" evidence="5"/>
<comment type="caution">
    <text evidence="11">The sequence shown here is derived from an EMBL/GenBank/DDBJ whole genome shotgun (WGS) entry which is preliminary data.</text>
</comment>
<keyword evidence="2 8" id="KW-0808">Transferase</keyword>
<dbReference type="Pfam" id="PF00755">
    <property type="entry name" value="Carn_acyltransf"/>
    <property type="match status" value="1"/>
</dbReference>
<feature type="active site" description="Proton acceptor" evidence="7">
    <location>
        <position position="366"/>
    </location>
</feature>
<evidence type="ECO:0000256" key="5">
    <source>
        <dbReference type="ARBA" id="ARBA00039091"/>
    </source>
</evidence>
<keyword evidence="4 8" id="KW-0012">Acyltransferase</keyword>
<dbReference type="Gene3D" id="3.30.559.70">
    <property type="entry name" value="Choline/Carnitine o-acyltransferase, domain 2"/>
    <property type="match status" value="1"/>
</dbReference>
<feature type="compositionally biased region" description="Polar residues" evidence="9">
    <location>
        <begin position="663"/>
        <end position="675"/>
    </location>
</feature>
<dbReference type="EMBL" id="UYJE01010414">
    <property type="protein sequence ID" value="VDI82941.1"/>
    <property type="molecule type" value="Genomic_DNA"/>
</dbReference>
<dbReference type="GO" id="GO:0008292">
    <property type="term" value="P:acetylcholine biosynthetic process"/>
    <property type="evidence" value="ECO:0007669"/>
    <property type="project" value="TreeGrafter"/>
</dbReference>
<dbReference type="OrthoDB" id="240216at2759"/>
<evidence type="ECO:0000259" key="10">
    <source>
        <dbReference type="Pfam" id="PF00755"/>
    </source>
</evidence>
<keyword evidence="3" id="KW-0530">Neurotransmitter biosynthesis</keyword>
<dbReference type="Gene3D" id="3.30.559.10">
    <property type="entry name" value="Chloramphenicol acetyltransferase-like domain"/>
    <property type="match status" value="1"/>
</dbReference>
<evidence type="ECO:0000256" key="9">
    <source>
        <dbReference type="SAM" id="MobiDB-lite"/>
    </source>
</evidence>
<gene>
    <name evidence="11" type="ORF">MGAL_10B057906</name>
</gene>
<dbReference type="Proteomes" id="UP000596742">
    <property type="component" value="Unassembled WGS sequence"/>
</dbReference>
<dbReference type="PROSITE" id="PS00440">
    <property type="entry name" value="ACYLTRANSF_C_2"/>
    <property type="match status" value="1"/>
</dbReference>
<reference evidence="11" key="1">
    <citation type="submission" date="2018-11" db="EMBL/GenBank/DDBJ databases">
        <authorList>
            <person name="Alioto T."/>
            <person name="Alioto T."/>
        </authorList>
    </citation>
    <scope>NUCLEOTIDE SEQUENCE</scope>
</reference>
<organism evidence="11 12">
    <name type="scientific">Mytilus galloprovincialis</name>
    <name type="common">Mediterranean mussel</name>
    <dbReference type="NCBI Taxonomy" id="29158"/>
    <lineage>
        <taxon>Eukaryota</taxon>
        <taxon>Metazoa</taxon>
        <taxon>Spiralia</taxon>
        <taxon>Lophotrochozoa</taxon>
        <taxon>Mollusca</taxon>
        <taxon>Bivalvia</taxon>
        <taxon>Autobranchia</taxon>
        <taxon>Pteriomorphia</taxon>
        <taxon>Mytilida</taxon>
        <taxon>Mytiloidea</taxon>
        <taxon>Mytilidae</taxon>
        <taxon>Mytilinae</taxon>
        <taxon>Mytilus</taxon>
    </lineage>
</organism>
<feature type="compositionally biased region" description="Basic residues" evidence="9">
    <location>
        <begin position="688"/>
        <end position="697"/>
    </location>
</feature>
<dbReference type="GO" id="GO:0007274">
    <property type="term" value="P:neuromuscular synaptic transmission"/>
    <property type="evidence" value="ECO:0007669"/>
    <property type="project" value="TreeGrafter"/>
</dbReference>
<evidence type="ECO:0000313" key="11">
    <source>
        <dbReference type="EMBL" id="VDI82941.1"/>
    </source>
</evidence>
<evidence type="ECO:0000256" key="6">
    <source>
        <dbReference type="ARBA" id="ARBA00040495"/>
    </source>
</evidence>
<dbReference type="InterPro" id="IPR039551">
    <property type="entry name" value="Cho/carn_acyl_trans"/>
</dbReference>
<dbReference type="GO" id="GO:0005737">
    <property type="term" value="C:cytoplasm"/>
    <property type="evidence" value="ECO:0007669"/>
    <property type="project" value="TreeGrafter"/>
</dbReference>
<feature type="domain" description="Choline/carnitine acyltransferase" evidence="10">
    <location>
        <begin position="44"/>
        <end position="636"/>
    </location>
</feature>
<evidence type="ECO:0000256" key="7">
    <source>
        <dbReference type="PIRSR" id="PIRSR600542-1"/>
    </source>
</evidence>
<feature type="compositionally biased region" description="Polar residues" evidence="9">
    <location>
        <begin position="698"/>
        <end position="709"/>
    </location>
</feature>
<proteinExistence type="inferred from homology"/>
<dbReference type="InterPro" id="IPR042231">
    <property type="entry name" value="Cho/carn_acyl_trans_2"/>
</dbReference>
<dbReference type="PANTHER" id="PTHR22589:SF14">
    <property type="entry name" value="CHOLINE O-ACETYLTRANSFERASE"/>
    <property type="match status" value="1"/>
</dbReference>
<evidence type="ECO:0000256" key="4">
    <source>
        <dbReference type="ARBA" id="ARBA00023315"/>
    </source>
</evidence>
<dbReference type="InterPro" id="IPR023213">
    <property type="entry name" value="CAT-like_dom_sf"/>
</dbReference>
<dbReference type="SUPFAM" id="SSF52777">
    <property type="entry name" value="CoA-dependent acyltransferases"/>
    <property type="match status" value="2"/>
</dbReference>
<evidence type="ECO:0000256" key="3">
    <source>
        <dbReference type="ARBA" id="ARBA00022979"/>
    </source>
</evidence>
<accession>A0A8B6HQY6</accession>
<evidence type="ECO:0000313" key="12">
    <source>
        <dbReference type="Proteomes" id="UP000596742"/>
    </source>
</evidence>
<dbReference type="GO" id="GO:0043005">
    <property type="term" value="C:neuron projection"/>
    <property type="evidence" value="ECO:0007669"/>
    <property type="project" value="TreeGrafter"/>
</dbReference>
<keyword evidence="12" id="KW-1185">Reference proteome</keyword>
<dbReference type="PANTHER" id="PTHR22589">
    <property type="entry name" value="CARNITINE O-ACYLTRANSFERASE"/>
    <property type="match status" value="1"/>
</dbReference>
<comment type="similarity">
    <text evidence="1 8">Belongs to the carnitine/choline acetyltransferase family.</text>
</comment>
<dbReference type="InterPro" id="IPR000542">
    <property type="entry name" value="Carn_acyl_trans"/>
</dbReference>
<dbReference type="GO" id="GO:0004102">
    <property type="term" value="F:choline O-acetyltransferase activity"/>
    <property type="evidence" value="ECO:0007669"/>
    <property type="project" value="UniProtKB-EC"/>
</dbReference>
<evidence type="ECO:0000256" key="8">
    <source>
        <dbReference type="RuleBase" id="RU003801"/>
    </source>
</evidence>
<evidence type="ECO:0000256" key="2">
    <source>
        <dbReference type="ARBA" id="ARBA00022679"/>
    </source>
</evidence>
<dbReference type="AlphaFoldDB" id="A0A8B6HQY6"/>
<name>A0A8B6HQY6_MYTGA</name>
<sequence length="709" mass="81388">MLRRYLIFDNGIMSSHVREYIKRVASIDQEQYPEWNLQKPLPKLPVPDLSRTLEKYIEIIQPILTPSQYAKTKDIVRDFGKLGGEGEFLQTKLKEYSETKDNWAYSWWLDDMYMKVRLPLPISSNPGMVFPKQHFVDRAQQLRYASRLISGILDYKTIIDARGLPIDRARHKEKGQPLCMEQYYKLFTSYRIPGVKKDSLISNHTNLMPEPEHIIVICKNQFFVLDVINNFTRLSEGDLYTQLGRIYKMAEENAAKAEPIGILTAAYRDQWSIARAKLMEDSTNRDSLDAIERCIFVLCLDKGIPLLFNHQNSIDETNKNIRDDVSLAFQMLHGMGTNLNGANRWYDKTMQFVISEDGACGLNYEHSPSEGIAVVQLIEHLLRYMEEVRAKRLVRMNSVCELASPRKLQWKVFPEIVDSFNVASKRLDCKIEDLDLYILRFVEFGKEFPKSMSMSPDSFIQLSLQLTFYKIHRKLVSTYESASTRRFRLGRVDNIRANSPAALEWVKAMIGEVLVSDMEKMVLLRKAMQKQTEIMTENILGQGTDCHLLGLREMAVELGRPVPDLFLDDGFRIANHFSLSTSQVPTTMDAFMCYGPVVPDGYGVCYNPHPHNILVCITSFKSHSETRSDYFAYTLESSFLQMQELCLKTSEAARPLKTVQEIQNSTDNRNGSVSRLHNGDCHGSPSRSPRHLARSKRVGSSSNEVKTQN</sequence>
<protein>
    <recommendedName>
        <fullName evidence="6">Choline O-acetyltransferase</fullName>
        <ecNumber evidence="5">2.3.1.6</ecNumber>
    </recommendedName>
</protein>
<dbReference type="GO" id="GO:0045202">
    <property type="term" value="C:synapse"/>
    <property type="evidence" value="ECO:0007669"/>
    <property type="project" value="GOC"/>
</dbReference>
<feature type="region of interest" description="Disordered" evidence="9">
    <location>
        <begin position="663"/>
        <end position="709"/>
    </location>
</feature>